<reference evidence="3 4" key="1">
    <citation type="submission" date="2019-08" db="EMBL/GenBank/DDBJ databases">
        <title>Lentzea from Indian Himalayas.</title>
        <authorList>
            <person name="Mandal S."/>
            <person name="Mallick Gupta A."/>
            <person name="Maiti P.K."/>
            <person name="Sarkar J."/>
            <person name="Mandal S."/>
        </authorList>
    </citation>
    <scope>NUCLEOTIDE SEQUENCE [LARGE SCALE GENOMIC DNA]</scope>
    <source>
        <strain evidence="3 4">PSKA42</strain>
    </source>
</reference>
<dbReference type="EMBL" id="VSRL01000283">
    <property type="protein sequence ID" value="NKE62780.1"/>
    <property type="molecule type" value="Genomic_DNA"/>
</dbReference>
<feature type="compositionally biased region" description="Basic and acidic residues" evidence="2">
    <location>
        <begin position="43"/>
        <end position="52"/>
    </location>
</feature>
<dbReference type="Gene3D" id="3.40.605.10">
    <property type="entry name" value="Aldehyde Dehydrogenase, Chain A, domain 1"/>
    <property type="match status" value="1"/>
</dbReference>
<dbReference type="SUPFAM" id="SSF53720">
    <property type="entry name" value="ALDH-like"/>
    <property type="match status" value="1"/>
</dbReference>
<name>A0ABX1FVG8_9PSEU</name>
<dbReference type="Proteomes" id="UP001515943">
    <property type="component" value="Unassembled WGS sequence"/>
</dbReference>
<evidence type="ECO:0000313" key="3">
    <source>
        <dbReference type="EMBL" id="NKE62780.1"/>
    </source>
</evidence>
<evidence type="ECO:0000313" key="4">
    <source>
        <dbReference type="Proteomes" id="UP001515943"/>
    </source>
</evidence>
<gene>
    <name evidence="3" type="ORF">FXN61_41085</name>
</gene>
<sequence length="68" mass="7727">MESAMQQYPMFIDGKDHDPAGGEWFRTDDPFRGEPWAEIARGGQRDVDEAPRPRTGRCRPGPISRRAP</sequence>
<dbReference type="InterPro" id="IPR016161">
    <property type="entry name" value="Ald_DH/histidinol_DH"/>
</dbReference>
<organism evidence="3 4">
    <name type="scientific">Lentzea indica</name>
    <dbReference type="NCBI Taxonomy" id="2604800"/>
    <lineage>
        <taxon>Bacteria</taxon>
        <taxon>Bacillati</taxon>
        <taxon>Actinomycetota</taxon>
        <taxon>Actinomycetes</taxon>
        <taxon>Pseudonocardiales</taxon>
        <taxon>Pseudonocardiaceae</taxon>
        <taxon>Lentzea</taxon>
    </lineage>
</organism>
<feature type="non-terminal residue" evidence="3">
    <location>
        <position position="68"/>
    </location>
</feature>
<keyword evidence="1" id="KW-0560">Oxidoreductase</keyword>
<accession>A0ABX1FVG8</accession>
<dbReference type="InterPro" id="IPR016162">
    <property type="entry name" value="Ald_DH_N"/>
</dbReference>
<evidence type="ECO:0000256" key="2">
    <source>
        <dbReference type="SAM" id="MobiDB-lite"/>
    </source>
</evidence>
<keyword evidence="4" id="KW-1185">Reference proteome</keyword>
<proteinExistence type="predicted"/>
<feature type="compositionally biased region" description="Basic and acidic residues" evidence="2">
    <location>
        <begin position="13"/>
        <end position="32"/>
    </location>
</feature>
<protein>
    <submittedName>
        <fullName evidence="3">Carnitine dehydratase</fullName>
    </submittedName>
</protein>
<feature type="region of interest" description="Disordered" evidence="2">
    <location>
        <begin position="1"/>
        <end position="68"/>
    </location>
</feature>
<evidence type="ECO:0000256" key="1">
    <source>
        <dbReference type="ARBA" id="ARBA00023002"/>
    </source>
</evidence>
<comment type="caution">
    <text evidence="3">The sequence shown here is derived from an EMBL/GenBank/DDBJ whole genome shotgun (WGS) entry which is preliminary data.</text>
</comment>